<dbReference type="PANTHER" id="PTHR24421">
    <property type="entry name" value="NITRATE/NITRITE SENSOR PROTEIN NARX-RELATED"/>
    <property type="match status" value="1"/>
</dbReference>
<dbReference type="InterPro" id="IPR036890">
    <property type="entry name" value="HATPase_C_sf"/>
</dbReference>
<evidence type="ECO:0000256" key="5">
    <source>
        <dbReference type="ARBA" id="ARBA00022679"/>
    </source>
</evidence>
<keyword evidence="11" id="KW-0902">Two-component regulatory system</keyword>
<dbReference type="Pfam" id="PF07730">
    <property type="entry name" value="HisKA_3"/>
    <property type="match status" value="1"/>
</dbReference>
<keyword evidence="5" id="KW-0808">Transferase</keyword>
<keyword evidence="15" id="KW-1185">Reference proteome</keyword>
<evidence type="ECO:0000313" key="14">
    <source>
        <dbReference type="EMBL" id="MFB9572806.1"/>
    </source>
</evidence>
<evidence type="ECO:0000256" key="8">
    <source>
        <dbReference type="ARBA" id="ARBA00022777"/>
    </source>
</evidence>
<dbReference type="EC" id="2.7.13.3" evidence="3"/>
<dbReference type="PANTHER" id="PTHR24421:SF10">
    <property type="entry name" value="NITRATE_NITRITE SENSOR PROTEIN NARQ"/>
    <property type="match status" value="1"/>
</dbReference>
<keyword evidence="12" id="KW-0472">Membrane</keyword>
<dbReference type="Pfam" id="PF02518">
    <property type="entry name" value="HATPase_c"/>
    <property type="match status" value="1"/>
</dbReference>
<dbReference type="EMBL" id="JBHMCG010000052">
    <property type="protein sequence ID" value="MFB9572806.1"/>
    <property type="molecule type" value="Genomic_DNA"/>
</dbReference>
<keyword evidence="4" id="KW-0597">Phosphoprotein</keyword>
<evidence type="ECO:0000256" key="1">
    <source>
        <dbReference type="ARBA" id="ARBA00000085"/>
    </source>
</evidence>
<evidence type="ECO:0000256" key="11">
    <source>
        <dbReference type="ARBA" id="ARBA00023012"/>
    </source>
</evidence>
<dbReference type="Pfam" id="PF00672">
    <property type="entry name" value="HAMP"/>
    <property type="match status" value="1"/>
</dbReference>
<keyword evidence="7" id="KW-0547">Nucleotide-binding</keyword>
<dbReference type="Gene3D" id="3.30.565.10">
    <property type="entry name" value="Histidine kinase-like ATPase, C-terminal domain"/>
    <property type="match status" value="1"/>
</dbReference>
<comment type="subcellular location">
    <subcellularLocation>
        <location evidence="2">Membrane</location>
    </subcellularLocation>
</comment>
<proteinExistence type="predicted"/>
<evidence type="ECO:0000259" key="13">
    <source>
        <dbReference type="PROSITE" id="PS50885"/>
    </source>
</evidence>
<dbReference type="GO" id="GO:0016301">
    <property type="term" value="F:kinase activity"/>
    <property type="evidence" value="ECO:0007669"/>
    <property type="project" value="UniProtKB-KW"/>
</dbReference>
<sequence length="318" mass="34065">MSLFWRMFLSNAIVLVIATGLLIGPWVTVSSPVLVHEALVLCGGLMAMLVANGLLFRIGLAPLKRLTEAMADANLLEPGQRARVTGRGELAELTESFNVMLGRLESEWAESSGRVLSAQESERRRVARELHDEVGQTLTAVILQFKGIADRVPTTLREEVVTAQETVRGSLDEVRRIARRLRPGVLEDLGLPSALRALVTEFSAPGVTTSHRVDGSLTALGAEAELVLYRVAQEAMTNAARHSGASRIGLELRTAGGRAVELTVSDNGTGLRHAAEGAGLQGMRERALLRGAALTLTSRDSGDTTVRLRVPLLPEGAT</sequence>
<dbReference type="InterPro" id="IPR003594">
    <property type="entry name" value="HATPase_dom"/>
</dbReference>
<keyword evidence="6 12" id="KW-0812">Transmembrane</keyword>
<protein>
    <recommendedName>
        <fullName evidence="3">histidine kinase</fullName>
        <ecNumber evidence="3">2.7.13.3</ecNumber>
    </recommendedName>
</protein>
<dbReference type="SMART" id="SM00304">
    <property type="entry name" value="HAMP"/>
    <property type="match status" value="1"/>
</dbReference>
<dbReference type="InterPro" id="IPR050482">
    <property type="entry name" value="Sensor_HK_TwoCompSys"/>
</dbReference>
<dbReference type="Proteomes" id="UP001589710">
    <property type="component" value="Unassembled WGS sequence"/>
</dbReference>
<organism evidence="14 15">
    <name type="scientific">Streptomyces yanii</name>
    <dbReference type="NCBI Taxonomy" id="78510"/>
    <lineage>
        <taxon>Bacteria</taxon>
        <taxon>Bacillati</taxon>
        <taxon>Actinomycetota</taxon>
        <taxon>Actinomycetes</taxon>
        <taxon>Kitasatosporales</taxon>
        <taxon>Streptomycetaceae</taxon>
        <taxon>Streptomyces</taxon>
    </lineage>
</organism>
<feature type="transmembrane region" description="Helical" evidence="12">
    <location>
        <begin position="33"/>
        <end position="56"/>
    </location>
</feature>
<dbReference type="InterPro" id="IPR011712">
    <property type="entry name" value="Sig_transdc_His_kin_sub3_dim/P"/>
</dbReference>
<dbReference type="SUPFAM" id="SSF55874">
    <property type="entry name" value="ATPase domain of HSP90 chaperone/DNA topoisomerase II/histidine kinase"/>
    <property type="match status" value="1"/>
</dbReference>
<evidence type="ECO:0000256" key="9">
    <source>
        <dbReference type="ARBA" id="ARBA00022840"/>
    </source>
</evidence>
<keyword evidence="8 14" id="KW-0418">Kinase</keyword>
<keyword evidence="10 12" id="KW-1133">Transmembrane helix</keyword>
<dbReference type="SMART" id="SM00387">
    <property type="entry name" value="HATPase_c"/>
    <property type="match status" value="1"/>
</dbReference>
<evidence type="ECO:0000256" key="7">
    <source>
        <dbReference type="ARBA" id="ARBA00022741"/>
    </source>
</evidence>
<dbReference type="Gene3D" id="1.20.5.1930">
    <property type="match status" value="1"/>
</dbReference>
<comment type="catalytic activity">
    <reaction evidence="1">
        <text>ATP + protein L-histidine = ADP + protein N-phospho-L-histidine.</text>
        <dbReference type="EC" id="2.7.13.3"/>
    </reaction>
</comment>
<evidence type="ECO:0000313" key="15">
    <source>
        <dbReference type="Proteomes" id="UP001589710"/>
    </source>
</evidence>
<dbReference type="CDD" id="cd06225">
    <property type="entry name" value="HAMP"/>
    <property type="match status" value="1"/>
</dbReference>
<keyword evidence="9" id="KW-0067">ATP-binding</keyword>
<gene>
    <name evidence="14" type="ORF">ACFFTL_10855</name>
</gene>
<dbReference type="InterPro" id="IPR003660">
    <property type="entry name" value="HAMP_dom"/>
</dbReference>
<reference evidence="14 15" key="1">
    <citation type="submission" date="2024-09" db="EMBL/GenBank/DDBJ databases">
        <authorList>
            <person name="Sun Q."/>
            <person name="Mori K."/>
        </authorList>
    </citation>
    <scope>NUCLEOTIDE SEQUENCE [LARGE SCALE GENOMIC DNA]</scope>
    <source>
        <strain evidence="14 15">JCM 3331</strain>
    </source>
</reference>
<evidence type="ECO:0000256" key="4">
    <source>
        <dbReference type="ARBA" id="ARBA00022553"/>
    </source>
</evidence>
<feature type="domain" description="HAMP" evidence="13">
    <location>
        <begin position="57"/>
        <end position="109"/>
    </location>
</feature>
<dbReference type="CDD" id="cd16917">
    <property type="entry name" value="HATPase_UhpB-NarQ-NarX-like"/>
    <property type="match status" value="1"/>
</dbReference>
<dbReference type="RefSeq" id="WP_345520210.1">
    <property type="nucleotide sequence ID" value="NZ_BAAAXD010000056.1"/>
</dbReference>
<dbReference type="PROSITE" id="PS50885">
    <property type="entry name" value="HAMP"/>
    <property type="match status" value="1"/>
</dbReference>
<feature type="transmembrane region" description="Helical" evidence="12">
    <location>
        <begin position="7"/>
        <end position="27"/>
    </location>
</feature>
<comment type="caution">
    <text evidence="14">The sequence shown here is derived from an EMBL/GenBank/DDBJ whole genome shotgun (WGS) entry which is preliminary data.</text>
</comment>
<name>A0ABV5R6U9_9ACTN</name>
<evidence type="ECO:0000256" key="10">
    <source>
        <dbReference type="ARBA" id="ARBA00022989"/>
    </source>
</evidence>
<evidence type="ECO:0000256" key="2">
    <source>
        <dbReference type="ARBA" id="ARBA00004370"/>
    </source>
</evidence>
<evidence type="ECO:0000256" key="12">
    <source>
        <dbReference type="SAM" id="Phobius"/>
    </source>
</evidence>
<accession>A0ABV5R6U9</accession>
<evidence type="ECO:0000256" key="6">
    <source>
        <dbReference type="ARBA" id="ARBA00022692"/>
    </source>
</evidence>
<evidence type="ECO:0000256" key="3">
    <source>
        <dbReference type="ARBA" id="ARBA00012438"/>
    </source>
</evidence>